<dbReference type="PRINTS" id="PR00455">
    <property type="entry name" value="HTHTETR"/>
</dbReference>
<dbReference type="SUPFAM" id="SSF48498">
    <property type="entry name" value="Tetracyclin repressor-like, C-terminal domain"/>
    <property type="match status" value="1"/>
</dbReference>
<dbReference type="EMBL" id="JXQV01000012">
    <property type="protein sequence ID" value="KIQ01778.1"/>
    <property type="molecule type" value="Genomic_DNA"/>
</dbReference>
<dbReference type="OrthoDB" id="9809772at2"/>
<dbReference type="Pfam" id="PF00440">
    <property type="entry name" value="TetR_N"/>
    <property type="match status" value="1"/>
</dbReference>
<dbReference type="GO" id="GO:0003677">
    <property type="term" value="F:DNA binding"/>
    <property type="evidence" value="ECO:0007669"/>
    <property type="project" value="UniProtKB-UniRule"/>
</dbReference>
<accession>A0A0D0KWX7</accession>
<evidence type="ECO:0000256" key="2">
    <source>
        <dbReference type="ARBA" id="ARBA00023125"/>
    </source>
</evidence>
<dbReference type="InterPro" id="IPR001647">
    <property type="entry name" value="HTH_TetR"/>
</dbReference>
<dbReference type="AlphaFoldDB" id="A0A0D0KWX7"/>
<evidence type="ECO:0000256" key="1">
    <source>
        <dbReference type="ARBA" id="ARBA00023015"/>
    </source>
</evidence>
<keyword evidence="1" id="KW-0805">Transcription regulation</keyword>
<dbReference type="PROSITE" id="PS50977">
    <property type="entry name" value="HTH_TETR_2"/>
    <property type="match status" value="1"/>
</dbReference>
<evidence type="ECO:0000256" key="4">
    <source>
        <dbReference type="PROSITE-ProRule" id="PRU00335"/>
    </source>
</evidence>
<feature type="DNA-binding region" description="H-T-H motif" evidence="4">
    <location>
        <begin position="26"/>
        <end position="45"/>
    </location>
</feature>
<proteinExistence type="predicted"/>
<name>A0A0D0KWX7_AGRTU</name>
<sequence length="182" mass="20126">MTKVSKEKIIQEARELFREKGYVGASMQDLADKVGLRKASLYMRFPNKEALVPEVLSLTLQETFARPEISSSDWYTAYEAVVRAIAGSLMDRKRCVGFHLAYGVGDDTPVAKEAVRTFFQAHRDRMTDILEKAMPRDAASILATDALVTLEGATLLLAVFDDPAAMERAIDAVLAAVRKEAI</sequence>
<protein>
    <submittedName>
        <fullName evidence="6">Transcriptional regulator</fullName>
    </submittedName>
</protein>
<evidence type="ECO:0000313" key="7">
    <source>
        <dbReference type="Proteomes" id="UP000035017"/>
    </source>
</evidence>
<dbReference type="InterPro" id="IPR036271">
    <property type="entry name" value="Tet_transcr_reg_TetR-rel_C_sf"/>
</dbReference>
<dbReference type="PANTHER" id="PTHR47506">
    <property type="entry name" value="TRANSCRIPTIONAL REGULATORY PROTEIN"/>
    <property type="match status" value="1"/>
</dbReference>
<keyword evidence="2 4" id="KW-0238">DNA-binding</keyword>
<gene>
    <name evidence="6" type="ORF">RU07_13480</name>
</gene>
<evidence type="ECO:0000259" key="5">
    <source>
        <dbReference type="PROSITE" id="PS50977"/>
    </source>
</evidence>
<dbReference type="SUPFAM" id="SSF46689">
    <property type="entry name" value="Homeodomain-like"/>
    <property type="match status" value="1"/>
</dbReference>
<organism evidence="6 7">
    <name type="scientific">Agrobacterium tumefaciens</name>
    <dbReference type="NCBI Taxonomy" id="358"/>
    <lineage>
        <taxon>Bacteria</taxon>
        <taxon>Pseudomonadati</taxon>
        <taxon>Pseudomonadota</taxon>
        <taxon>Alphaproteobacteria</taxon>
        <taxon>Hyphomicrobiales</taxon>
        <taxon>Rhizobiaceae</taxon>
        <taxon>Rhizobium/Agrobacterium group</taxon>
        <taxon>Agrobacterium</taxon>
        <taxon>Agrobacterium tumefaciens complex</taxon>
    </lineage>
</organism>
<dbReference type="PANTHER" id="PTHR47506:SF1">
    <property type="entry name" value="HTH-TYPE TRANSCRIPTIONAL REGULATOR YJDC"/>
    <property type="match status" value="1"/>
</dbReference>
<keyword evidence="3" id="KW-0804">Transcription</keyword>
<reference evidence="6 7" key="1">
    <citation type="submission" date="2014-12" db="EMBL/GenBank/DDBJ databases">
        <title>16Stimator: statistical estimation of ribosomal gene copy numbers from draft genome assemblies.</title>
        <authorList>
            <person name="Perisin M.A."/>
            <person name="Vetter M."/>
            <person name="Gilbert J.A."/>
            <person name="Bergelson J."/>
        </authorList>
    </citation>
    <scope>NUCLEOTIDE SEQUENCE [LARGE SCALE GENOMIC DNA]</scope>
    <source>
        <strain evidence="6 7">MEJ076</strain>
    </source>
</reference>
<dbReference type="Gene3D" id="1.10.357.10">
    <property type="entry name" value="Tetracycline Repressor, domain 2"/>
    <property type="match status" value="1"/>
</dbReference>
<evidence type="ECO:0000256" key="3">
    <source>
        <dbReference type="ARBA" id="ARBA00023163"/>
    </source>
</evidence>
<dbReference type="InterPro" id="IPR009057">
    <property type="entry name" value="Homeodomain-like_sf"/>
</dbReference>
<dbReference type="Proteomes" id="UP000035017">
    <property type="component" value="Unassembled WGS sequence"/>
</dbReference>
<feature type="domain" description="HTH tetR-type" evidence="5">
    <location>
        <begin position="3"/>
        <end position="63"/>
    </location>
</feature>
<comment type="caution">
    <text evidence="6">The sequence shown here is derived from an EMBL/GenBank/DDBJ whole genome shotgun (WGS) entry which is preliminary data.</text>
</comment>
<evidence type="ECO:0000313" key="6">
    <source>
        <dbReference type="EMBL" id="KIQ01778.1"/>
    </source>
</evidence>